<dbReference type="Proteomes" id="UP001279734">
    <property type="component" value="Unassembled WGS sequence"/>
</dbReference>
<reference evidence="1" key="1">
    <citation type="submission" date="2023-05" db="EMBL/GenBank/DDBJ databases">
        <title>Nepenthes gracilis genome sequencing.</title>
        <authorList>
            <person name="Fukushima K."/>
        </authorList>
    </citation>
    <scope>NUCLEOTIDE SEQUENCE</scope>
    <source>
        <strain evidence="1">SING2019-196</strain>
    </source>
</reference>
<gene>
    <name evidence="1" type="ORF">Nepgr_003016</name>
</gene>
<accession>A0AAD3RYR5</accession>
<dbReference type="EMBL" id="BSYO01000002">
    <property type="protein sequence ID" value="GMH01177.1"/>
    <property type="molecule type" value="Genomic_DNA"/>
</dbReference>
<dbReference type="AlphaFoldDB" id="A0AAD3RYR5"/>
<protein>
    <submittedName>
        <fullName evidence="1">Uncharacterized protein</fullName>
    </submittedName>
</protein>
<organism evidence="1 2">
    <name type="scientific">Nepenthes gracilis</name>
    <name type="common">Slender pitcher plant</name>
    <dbReference type="NCBI Taxonomy" id="150966"/>
    <lineage>
        <taxon>Eukaryota</taxon>
        <taxon>Viridiplantae</taxon>
        <taxon>Streptophyta</taxon>
        <taxon>Embryophyta</taxon>
        <taxon>Tracheophyta</taxon>
        <taxon>Spermatophyta</taxon>
        <taxon>Magnoliopsida</taxon>
        <taxon>eudicotyledons</taxon>
        <taxon>Gunneridae</taxon>
        <taxon>Pentapetalae</taxon>
        <taxon>Caryophyllales</taxon>
        <taxon>Nepenthaceae</taxon>
        <taxon>Nepenthes</taxon>
    </lineage>
</organism>
<proteinExistence type="predicted"/>
<keyword evidence="2" id="KW-1185">Reference proteome</keyword>
<sequence>MRVAGLETLMKPVLSVKAVYQLSSSGDAIVAAAESPLLLLVVCRIGAAIVGGRIFRADLVSRWVSWRKDACCDWPQARQQADTAG</sequence>
<evidence type="ECO:0000313" key="2">
    <source>
        <dbReference type="Proteomes" id="UP001279734"/>
    </source>
</evidence>
<evidence type="ECO:0000313" key="1">
    <source>
        <dbReference type="EMBL" id="GMH01177.1"/>
    </source>
</evidence>
<name>A0AAD3RYR5_NEPGR</name>
<comment type="caution">
    <text evidence="1">The sequence shown here is derived from an EMBL/GenBank/DDBJ whole genome shotgun (WGS) entry which is preliminary data.</text>
</comment>